<evidence type="ECO:0000256" key="1">
    <source>
        <dbReference type="ARBA" id="ARBA00023239"/>
    </source>
</evidence>
<evidence type="ECO:0008006" key="5">
    <source>
        <dbReference type="Google" id="ProtNLM"/>
    </source>
</evidence>
<reference evidence="3 4" key="1">
    <citation type="submission" date="2018-08" db="EMBL/GenBank/DDBJ databases">
        <title>Draft genome of the lignicolous fungus Coniochaeta pulveracea.</title>
        <authorList>
            <person name="Borstlap C.J."/>
            <person name="De Witt R.N."/>
            <person name="Botha A."/>
            <person name="Volschenk H."/>
        </authorList>
    </citation>
    <scope>NUCLEOTIDE SEQUENCE [LARGE SCALE GENOMIC DNA]</scope>
    <source>
        <strain evidence="3 4">CAB683</strain>
    </source>
</reference>
<evidence type="ECO:0000313" key="3">
    <source>
        <dbReference type="EMBL" id="RKU43201.1"/>
    </source>
</evidence>
<keyword evidence="1" id="KW-0456">Lyase</keyword>
<dbReference type="InterPro" id="IPR020624">
    <property type="entry name" value="Schiff_base-form_aldolases_CS"/>
</dbReference>
<comment type="caution">
    <text evidence="3">The sequence shown here is derived from an EMBL/GenBank/DDBJ whole genome shotgun (WGS) entry which is preliminary data.</text>
</comment>
<name>A0A420Y5P2_9PEZI</name>
<dbReference type="Proteomes" id="UP000275385">
    <property type="component" value="Unassembled WGS sequence"/>
</dbReference>
<keyword evidence="4" id="KW-1185">Reference proteome</keyword>
<keyword evidence="2" id="KW-0704">Schiff base</keyword>
<protein>
    <recommendedName>
        <fullName evidence="5">4-hydroxy-2-oxoglutarate aldolase, mitochondrial</fullName>
    </recommendedName>
</protein>
<dbReference type="CDD" id="cd00408">
    <property type="entry name" value="DHDPS-like"/>
    <property type="match status" value="1"/>
</dbReference>
<dbReference type="PROSITE" id="PS00665">
    <property type="entry name" value="DHDPS_1"/>
    <property type="match status" value="1"/>
</dbReference>
<proteinExistence type="predicted"/>
<sequence length="329" mass="35572">MPTTAPPPGVFVPVPTFFRPAAEAASTGALQSKVDVETQINHSIFLAKAGIKGLVILGSTGEAIHLNRAERHDLVAGVRKGLDAAGFSGYPIMAGVLTNGIDETLEWLEDYHKAGAQWGLVLVPGYFGAGASQEGIREWFTIVADKSPIPILIYNYPGVTNNVVVEPATYTQLAAHPNIVGCKMSHANVSHHVQVSLDPKIDHDQFRVYSGFGQQLGPIVFFNAAGVIDGLSAIYPKTVVKLYDNVEKAVAGDKEALAESRRLQYIVSRAEEFIGKRGVVGIKDAVYRVTGFGNQDGGRLPINGKLTENEWDTWRKAYLTEIEAEEKSS</sequence>
<dbReference type="Pfam" id="PF00701">
    <property type="entry name" value="DHDPS"/>
    <property type="match status" value="1"/>
</dbReference>
<dbReference type="InterPro" id="IPR002220">
    <property type="entry name" value="DapA-like"/>
</dbReference>
<gene>
    <name evidence="3" type="ORF">DL546_005820</name>
</gene>
<dbReference type="SUPFAM" id="SSF51569">
    <property type="entry name" value="Aldolase"/>
    <property type="match status" value="1"/>
</dbReference>
<dbReference type="InterPro" id="IPR013785">
    <property type="entry name" value="Aldolase_TIM"/>
</dbReference>
<organism evidence="3 4">
    <name type="scientific">Coniochaeta pulveracea</name>
    <dbReference type="NCBI Taxonomy" id="177199"/>
    <lineage>
        <taxon>Eukaryota</taxon>
        <taxon>Fungi</taxon>
        <taxon>Dikarya</taxon>
        <taxon>Ascomycota</taxon>
        <taxon>Pezizomycotina</taxon>
        <taxon>Sordariomycetes</taxon>
        <taxon>Sordariomycetidae</taxon>
        <taxon>Coniochaetales</taxon>
        <taxon>Coniochaetaceae</taxon>
        <taxon>Coniochaeta</taxon>
    </lineage>
</organism>
<dbReference type="PRINTS" id="PR00146">
    <property type="entry name" value="DHPICSNTHASE"/>
</dbReference>
<accession>A0A420Y5P2</accession>
<dbReference type="SMART" id="SM01130">
    <property type="entry name" value="DHDPS"/>
    <property type="match status" value="1"/>
</dbReference>
<dbReference type="PANTHER" id="PTHR12128">
    <property type="entry name" value="DIHYDRODIPICOLINATE SYNTHASE"/>
    <property type="match status" value="1"/>
</dbReference>
<dbReference type="EMBL" id="QVQW01000046">
    <property type="protein sequence ID" value="RKU43201.1"/>
    <property type="molecule type" value="Genomic_DNA"/>
</dbReference>
<dbReference type="AlphaFoldDB" id="A0A420Y5P2"/>
<evidence type="ECO:0000313" key="4">
    <source>
        <dbReference type="Proteomes" id="UP000275385"/>
    </source>
</evidence>
<dbReference type="Gene3D" id="3.20.20.70">
    <property type="entry name" value="Aldolase class I"/>
    <property type="match status" value="1"/>
</dbReference>
<dbReference type="PANTHER" id="PTHR12128:SF68">
    <property type="entry name" value="DIHYDRODIPICOLINATE SYNTHETASE"/>
    <property type="match status" value="1"/>
</dbReference>
<evidence type="ECO:0000256" key="2">
    <source>
        <dbReference type="ARBA" id="ARBA00023270"/>
    </source>
</evidence>
<dbReference type="GO" id="GO:0008840">
    <property type="term" value="F:4-hydroxy-tetrahydrodipicolinate synthase activity"/>
    <property type="evidence" value="ECO:0007669"/>
    <property type="project" value="TreeGrafter"/>
</dbReference>
<dbReference type="STRING" id="177199.A0A420Y5P2"/>
<dbReference type="OrthoDB" id="191315at2759"/>